<name>A0ABD5ZKQ7_9EURY</name>
<dbReference type="Proteomes" id="UP001596398">
    <property type="component" value="Unassembled WGS sequence"/>
</dbReference>
<dbReference type="AlphaFoldDB" id="A0ABD5ZKQ7"/>
<reference evidence="1 2" key="1">
    <citation type="journal article" date="2019" name="Int. J. Syst. Evol. Microbiol.">
        <title>The Global Catalogue of Microorganisms (GCM) 10K type strain sequencing project: providing services to taxonomists for standard genome sequencing and annotation.</title>
        <authorList>
            <consortium name="The Broad Institute Genomics Platform"/>
            <consortium name="The Broad Institute Genome Sequencing Center for Infectious Disease"/>
            <person name="Wu L."/>
            <person name="Ma J."/>
        </authorList>
    </citation>
    <scope>NUCLEOTIDE SEQUENCE [LARGE SCALE GENOMIC DNA]</scope>
    <source>
        <strain evidence="1 2">DT85</strain>
    </source>
</reference>
<evidence type="ECO:0000313" key="2">
    <source>
        <dbReference type="Proteomes" id="UP001596398"/>
    </source>
</evidence>
<organism evidence="1 2">
    <name type="scientific">Halosegnis marinus</name>
    <dbReference type="NCBI Taxonomy" id="3034023"/>
    <lineage>
        <taxon>Archaea</taxon>
        <taxon>Methanobacteriati</taxon>
        <taxon>Methanobacteriota</taxon>
        <taxon>Stenosarchaea group</taxon>
        <taxon>Halobacteria</taxon>
        <taxon>Halobacteriales</taxon>
        <taxon>Natronomonadaceae</taxon>
        <taxon>Halosegnis</taxon>
    </lineage>
</organism>
<gene>
    <name evidence="1" type="ORF">ACFQJ4_02140</name>
</gene>
<keyword evidence="2" id="KW-1185">Reference proteome</keyword>
<accession>A0ABD5ZKQ7</accession>
<sequence>MRAVLAGGDGDGLGDALAAEGVEVTRAEGTGARPDLEEAGIVDADVLVLTEMHLATSIPVAKDLNPEVRVVVYAHGSLPEFAKGQAGHILDPELLDPAFVAEEVAGTAA</sequence>
<dbReference type="GeneID" id="79265773"/>
<dbReference type="Pfam" id="PF23443">
    <property type="entry name" value="DUF7126"/>
    <property type="match status" value="1"/>
</dbReference>
<evidence type="ECO:0000313" key="1">
    <source>
        <dbReference type="EMBL" id="MFC7234109.1"/>
    </source>
</evidence>
<comment type="caution">
    <text evidence="1">The sequence shown here is derived from an EMBL/GenBank/DDBJ whole genome shotgun (WGS) entry which is preliminary data.</text>
</comment>
<dbReference type="InterPro" id="IPR055550">
    <property type="entry name" value="DUF7126"/>
</dbReference>
<proteinExistence type="predicted"/>
<protein>
    <submittedName>
        <fullName evidence="1">CTP synthetase</fullName>
    </submittedName>
</protein>
<dbReference type="EMBL" id="JBHTAP010000001">
    <property type="protein sequence ID" value="MFC7234109.1"/>
    <property type="molecule type" value="Genomic_DNA"/>
</dbReference>
<dbReference type="RefSeq" id="WP_276235108.1">
    <property type="nucleotide sequence ID" value="NZ_CP119802.1"/>
</dbReference>